<protein>
    <submittedName>
        <fullName evidence="2">Bgt-50236</fullName>
    </submittedName>
</protein>
<proteinExistence type="predicted"/>
<reference evidence="2 3" key="1">
    <citation type="submission" date="2018-08" db="EMBL/GenBank/DDBJ databases">
        <authorList>
            <person name="Muller C M."/>
        </authorList>
    </citation>
    <scope>NUCLEOTIDE SEQUENCE [LARGE SCALE GENOMIC DNA]</scope>
</reference>
<dbReference type="Proteomes" id="UP000324639">
    <property type="component" value="Chromosome Bgt_-01"/>
</dbReference>
<name>A0A9X9L764_BLUGR</name>
<feature type="chain" id="PRO_5040971678" evidence="1">
    <location>
        <begin position="22"/>
        <end position="146"/>
    </location>
</feature>
<keyword evidence="1" id="KW-0732">Signal</keyword>
<accession>A0A9X9L764</accession>
<sequence>MKFSIISGASTLYCILAPVQAFVIPPVRALLPAILPAPLPVPDPDREFRFHCPNGPIYSKAQVTEKALTARAIMQFNRIDDDFPNVFTSLNYNIPGELWYYPMAEGPGPHDFVIFNTQTRIVGAVSRTHHGNGPDIIEPCQFAYLA</sequence>
<evidence type="ECO:0000313" key="3">
    <source>
        <dbReference type="Proteomes" id="UP000324639"/>
    </source>
</evidence>
<evidence type="ECO:0000256" key="1">
    <source>
        <dbReference type="SAM" id="SignalP"/>
    </source>
</evidence>
<gene>
    <name evidence="2" type="ORF">BGT96224V316_LOCUS223</name>
</gene>
<feature type="signal peptide" evidence="1">
    <location>
        <begin position="1"/>
        <end position="21"/>
    </location>
</feature>
<evidence type="ECO:0000313" key="2">
    <source>
        <dbReference type="EMBL" id="VCU38972.1"/>
    </source>
</evidence>
<dbReference type="EMBL" id="LR026984">
    <property type="protein sequence ID" value="VCU38972.1"/>
    <property type="molecule type" value="Genomic_DNA"/>
</dbReference>
<dbReference type="AlphaFoldDB" id="A0A9X9L764"/>
<keyword evidence="3" id="KW-1185">Reference proteome</keyword>
<organism evidence="2 3">
    <name type="scientific">Blumeria graminis f. sp. tritici</name>
    <dbReference type="NCBI Taxonomy" id="62690"/>
    <lineage>
        <taxon>Eukaryota</taxon>
        <taxon>Fungi</taxon>
        <taxon>Dikarya</taxon>
        <taxon>Ascomycota</taxon>
        <taxon>Pezizomycotina</taxon>
        <taxon>Leotiomycetes</taxon>
        <taxon>Erysiphales</taxon>
        <taxon>Erysiphaceae</taxon>
        <taxon>Blumeria</taxon>
    </lineage>
</organism>